<sequence length="253" mass="28466">MQNVQAECQRMLDRLNQQILSARQHTSLPNKNSTSKKRNTSKQEAEPTTLQQQVKNSSKGISNAAGLPPPHQRVGSSSTFNFELVDKHTTPGGSEQSHQKLDDIKAKYQNKNATINPEGGKRLSPVHHERKRPHYLPDDSESSPIQPPSSISDHYGYQQQPLQQYHHPQMINECISLPYTSSSHVNEQTKHGQQTSNGLTTNDEIVSYSMEEEEEDDSGYMIGGQTMMMHEAQAAQDSMQRIQQTISMKRSAE</sequence>
<feature type="compositionally biased region" description="Polar residues" evidence="1">
    <location>
        <begin position="235"/>
        <end position="253"/>
    </location>
</feature>
<feature type="region of interest" description="Disordered" evidence="1">
    <location>
        <begin position="22"/>
        <end position="77"/>
    </location>
</feature>
<evidence type="ECO:0000256" key="1">
    <source>
        <dbReference type="SAM" id="MobiDB-lite"/>
    </source>
</evidence>
<feature type="region of interest" description="Disordered" evidence="1">
    <location>
        <begin position="183"/>
        <end position="202"/>
    </location>
</feature>
<keyword evidence="3" id="KW-1185">Reference proteome</keyword>
<evidence type="ECO:0000313" key="3">
    <source>
        <dbReference type="Proteomes" id="UP000785679"/>
    </source>
</evidence>
<proteinExistence type="predicted"/>
<protein>
    <submittedName>
        <fullName evidence="2">Uncharacterized protein</fullName>
    </submittedName>
</protein>
<feature type="compositionally biased region" description="Basic residues" evidence="1">
    <location>
        <begin position="124"/>
        <end position="134"/>
    </location>
</feature>
<reference evidence="2" key="1">
    <citation type="submission" date="2019-06" db="EMBL/GenBank/DDBJ databases">
        <authorList>
            <person name="Zheng W."/>
        </authorList>
    </citation>
    <scope>NUCLEOTIDE SEQUENCE</scope>
    <source>
        <strain evidence="2">QDHG01</strain>
    </source>
</reference>
<dbReference type="AlphaFoldDB" id="A0A8J8NCW0"/>
<evidence type="ECO:0000313" key="2">
    <source>
        <dbReference type="EMBL" id="TNV72489.1"/>
    </source>
</evidence>
<accession>A0A8J8NCW0</accession>
<comment type="caution">
    <text evidence="2">The sequence shown here is derived from an EMBL/GenBank/DDBJ whole genome shotgun (WGS) entry which is preliminary data.</text>
</comment>
<feature type="compositionally biased region" description="Low complexity" evidence="1">
    <location>
        <begin position="142"/>
        <end position="155"/>
    </location>
</feature>
<name>A0A8J8NCW0_HALGN</name>
<dbReference type="Proteomes" id="UP000785679">
    <property type="component" value="Unassembled WGS sequence"/>
</dbReference>
<gene>
    <name evidence="2" type="ORF">FGO68_gene10783</name>
</gene>
<feature type="region of interest" description="Disordered" evidence="1">
    <location>
        <begin position="111"/>
        <end position="155"/>
    </location>
</feature>
<feature type="region of interest" description="Disordered" evidence="1">
    <location>
        <begin position="232"/>
        <end position="253"/>
    </location>
</feature>
<organism evidence="2 3">
    <name type="scientific">Halteria grandinella</name>
    <dbReference type="NCBI Taxonomy" id="5974"/>
    <lineage>
        <taxon>Eukaryota</taxon>
        <taxon>Sar</taxon>
        <taxon>Alveolata</taxon>
        <taxon>Ciliophora</taxon>
        <taxon>Intramacronucleata</taxon>
        <taxon>Spirotrichea</taxon>
        <taxon>Stichotrichia</taxon>
        <taxon>Sporadotrichida</taxon>
        <taxon>Halteriidae</taxon>
        <taxon>Halteria</taxon>
    </lineage>
</organism>
<dbReference type="EMBL" id="RRYP01022138">
    <property type="protein sequence ID" value="TNV72489.1"/>
    <property type="molecule type" value="Genomic_DNA"/>
</dbReference>
<feature type="compositionally biased region" description="Polar residues" evidence="1">
    <location>
        <begin position="46"/>
        <end position="61"/>
    </location>
</feature>